<gene>
    <name evidence="3" type="ORF">EZI54_07465</name>
</gene>
<feature type="compositionally biased region" description="Polar residues" evidence="1">
    <location>
        <begin position="145"/>
        <end position="156"/>
    </location>
</feature>
<keyword evidence="4" id="KW-1185">Reference proteome</keyword>
<dbReference type="EMBL" id="SJDL01000008">
    <property type="protein sequence ID" value="TBW57490.1"/>
    <property type="molecule type" value="Genomic_DNA"/>
</dbReference>
<feature type="signal peptide" evidence="2">
    <location>
        <begin position="1"/>
        <end position="25"/>
    </location>
</feature>
<organism evidence="3 4">
    <name type="scientific">Marinobacter halodurans</name>
    <dbReference type="NCBI Taxonomy" id="2528979"/>
    <lineage>
        <taxon>Bacteria</taxon>
        <taxon>Pseudomonadati</taxon>
        <taxon>Pseudomonadota</taxon>
        <taxon>Gammaproteobacteria</taxon>
        <taxon>Pseudomonadales</taxon>
        <taxon>Marinobacteraceae</taxon>
        <taxon>Marinobacter</taxon>
    </lineage>
</organism>
<protein>
    <submittedName>
        <fullName evidence="3">Uncharacterized protein</fullName>
    </submittedName>
</protein>
<dbReference type="Proteomes" id="UP000313645">
    <property type="component" value="Unassembled WGS sequence"/>
</dbReference>
<feature type="compositionally biased region" description="Polar residues" evidence="1">
    <location>
        <begin position="173"/>
        <end position="186"/>
    </location>
</feature>
<accession>A0ABY1ZMF8</accession>
<dbReference type="RefSeq" id="WP_131480598.1">
    <property type="nucleotide sequence ID" value="NZ_SJDL01000008.1"/>
</dbReference>
<comment type="caution">
    <text evidence="3">The sequence shown here is derived from an EMBL/GenBank/DDBJ whole genome shotgun (WGS) entry which is preliminary data.</text>
</comment>
<feature type="region of interest" description="Disordered" evidence="1">
    <location>
        <begin position="145"/>
        <end position="186"/>
    </location>
</feature>
<evidence type="ECO:0000313" key="4">
    <source>
        <dbReference type="Proteomes" id="UP000313645"/>
    </source>
</evidence>
<reference evidence="3 4" key="1">
    <citation type="submission" date="2019-02" db="EMBL/GenBank/DDBJ databases">
        <title>Marinobacter halodurans sp. nov., a marine bacterium isolated from sea tidal flat.</title>
        <authorList>
            <person name="Yoo Y."/>
            <person name="Lee D.W."/>
            <person name="Kim B.S."/>
            <person name="Kim J.-J."/>
        </authorList>
    </citation>
    <scope>NUCLEOTIDE SEQUENCE [LARGE SCALE GENOMIC DNA]</scope>
    <source>
        <strain evidence="3 4">YJ-S3-2</strain>
    </source>
</reference>
<keyword evidence="2" id="KW-0732">Signal</keyword>
<name>A0ABY1ZMF8_9GAMM</name>
<evidence type="ECO:0000256" key="1">
    <source>
        <dbReference type="SAM" id="MobiDB-lite"/>
    </source>
</evidence>
<evidence type="ECO:0000256" key="2">
    <source>
        <dbReference type="SAM" id="SignalP"/>
    </source>
</evidence>
<feature type="chain" id="PRO_5045424647" evidence="2">
    <location>
        <begin position="26"/>
        <end position="186"/>
    </location>
</feature>
<evidence type="ECO:0000313" key="3">
    <source>
        <dbReference type="EMBL" id="TBW57490.1"/>
    </source>
</evidence>
<sequence length="186" mass="20148">MIEVGRARFLIGVLLMANASGSAFAGVSGQTAPPSPPDLSSQEEALIAEGEQQQCQAYASLLKMWFGGGVQGIYTRNKLDNPGVGRNQRIQQVQQYNPFAGVRDPATSDFLSKEFRLIRGAHNDGDPLDLDGFYRRCLQFVSRPTRVTGSNNQSESHGPIPGSSKPRAKSRSGEMTGSSDPYASRR</sequence>
<proteinExistence type="predicted"/>